<organism evidence="2 3">
    <name type="scientific">Phycomyces blakesleeanus (strain ATCC 8743b / DSM 1359 / FGSC 10004 / NBRC 33097 / NRRL 1555)</name>
    <dbReference type="NCBI Taxonomy" id="763407"/>
    <lineage>
        <taxon>Eukaryota</taxon>
        <taxon>Fungi</taxon>
        <taxon>Fungi incertae sedis</taxon>
        <taxon>Mucoromycota</taxon>
        <taxon>Mucoromycotina</taxon>
        <taxon>Mucoromycetes</taxon>
        <taxon>Mucorales</taxon>
        <taxon>Phycomycetaceae</taxon>
        <taxon>Phycomyces</taxon>
    </lineage>
</organism>
<dbReference type="Proteomes" id="UP000077315">
    <property type="component" value="Unassembled WGS sequence"/>
</dbReference>
<evidence type="ECO:0008006" key="4">
    <source>
        <dbReference type="Google" id="ProtNLM"/>
    </source>
</evidence>
<dbReference type="InParanoid" id="A0A167QQH6"/>
<dbReference type="GeneID" id="28999930"/>
<accession>A0A167QQH6</accession>
<gene>
    <name evidence="2" type="ORF">PHYBLDRAFT_185056</name>
</gene>
<feature type="transmembrane region" description="Helical" evidence="1">
    <location>
        <begin position="228"/>
        <end position="250"/>
    </location>
</feature>
<name>A0A167QQH6_PHYB8</name>
<dbReference type="PANTHER" id="PTHR38848">
    <property type="entry name" value="G-PROTEIN COUPLED RECEPTORS FAMILY 3 PROFILE DOMAIN-CONTAINING PROTEIN"/>
    <property type="match status" value="1"/>
</dbReference>
<sequence>MYSPDQWEIISEVSSVACITAVSLVFGRKVASIDGPILYIRTLLLTIYGITWAFDLIACMLMSTNNGNSISCVLGLFNCVFLYTAAKIVLYLYFIEKIYTMSIPKTSRLRSPLYVISIGLLVPFVALMVLQIIYRVTLVGEEFPFHCSIGIQLPGSIPTMCYHILVISSFLGVFIKFAFFPSTAQQTTHQASSLHALAKHNCIAAFVTLVLTTANGLLMAITEGKMRGIVWLSISTLDISIVACVTHWVASHPAELQFYEKSLQQNHGDKAIRLEIKQHQEVVILTEFNTVA</sequence>
<evidence type="ECO:0000313" key="3">
    <source>
        <dbReference type="Proteomes" id="UP000077315"/>
    </source>
</evidence>
<protein>
    <recommendedName>
        <fullName evidence="4">G-protein coupled receptors family 1 profile domain-containing protein</fullName>
    </recommendedName>
</protein>
<feature type="transmembrane region" description="Helical" evidence="1">
    <location>
        <begin position="75"/>
        <end position="94"/>
    </location>
</feature>
<dbReference type="VEuPathDB" id="FungiDB:PHYBLDRAFT_185056"/>
<feature type="transmembrane region" description="Helical" evidence="1">
    <location>
        <begin position="162"/>
        <end position="181"/>
    </location>
</feature>
<evidence type="ECO:0000313" key="2">
    <source>
        <dbReference type="EMBL" id="OAD80069.1"/>
    </source>
</evidence>
<keyword evidence="1" id="KW-0472">Membrane</keyword>
<proteinExistence type="predicted"/>
<dbReference type="EMBL" id="KV440972">
    <property type="protein sequence ID" value="OAD80069.1"/>
    <property type="molecule type" value="Genomic_DNA"/>
</dbReference>
<feature type="transmembrane region" description="Helical" evidence="1">
    <location>
        <begin position="114"/>
        <end position="134"/>
    </location>
</feature>
<dbReference type="RefSeq" id="XP_018298109.1">
    <property type="nucleotide sequence ID" value="XM_018439024.1"/>
</dbReference>
<reference evidence="3" key="1">
    <citation type="submission" date="2015-06" db="EMBL/GenBank/DDBJ databases">
        <title>Expansion of signal transduction pathways in fungi by whole-genome duplication.</title>
        <authorList>
            <consortium name="DOE Joint Genome Institute"/>
            <person name="Corrochano L.M."/>
            <person name="Kuo A."/>
            <person name="Marcet-Houben M."/>
            <person name="Polaino S."/>
            <person name="Salamov A."/>
            <person name="Villalobos J.M."/>
            <person name="Alvarez M.I."/>
            <person name="Avalos J."/>
            <person name="Benito E.P."/>
            <person name="Benoit I."/>
            <person name="Burger G."/>
            <person name="Camino L.P."/>
            <person name="Canovas D."/>
            <person name="Cerda-Olmedo E."/>
            <person name="Cheng J.-F."/>
            <person name="Dominguez A."/>
            <person name="Elias M."/>
            <person name="Eslava A.P."/>
            <person name="Glaser F."/>
            <person name="Grimwood J."/>
            <person name="Gutierrez G."/>
            <person name="Heitman J."/>
            <person name="Henrissat B."/>
            <person name="Iturriaga E.A."/>
            <person name="Lang B.F."/>
            <person name="Lavin J.L."/>
            <person name="Lee S."/>
            <person name="Li W."/>
            <person name="Lindquist E."/>
            <person name="Lopez-Garcia S."/>
            <person name="Luque E.M."/>
            <person name="Marcos A.T."/>
            <person name="Martin J."/>
            <person name="McCluskey K."/>
            <person name="Medina H.R."/>
            <person name="Miralles-Duran A."/>
            <person name="Miyazaki A."/>
            <person name="Munoz-Torres E."/>
            <person name="Oguiza J.A."/>
            <person name="Ohm R."/>
            <person name="Olmedo M."/>
            <person name="Orejas M."/>
            <person name="Ortiz-Castellanos L."/>
            <person name="Pisabarro A.G."/>
            <person name="Rodriguez-Romero J."/>
            <person name="Ruiz-Herrera J."/>
            <person name="Ruiz-Vazquez R."/>
            <person name="Sanz C."/>
            <person name="Schackwitz W."/>
            <person name="Schmutz J."/>
            <person name="Shahriari M."/>
            <person name="Shelest E."/>
            <person name="Silva-Franco F."/>
            <person name="Soanes D."/>
            <person name="Syed K."/>
            <person name="Tagua V.G."/>
            <person name="Talbot N.J."/>
            <person name="Thon M."/>
            <person name="De vries R.P."/>
            <person name="Wiebenga A."/>
            <person name="Yadav J.S."/>
            <person name="Braun E.L."/>
            <person name="Baker S."/>
            <person name="Garre V."/>
            <person name="Horwitz B."/>
            <person name="Torres-Martinez S."/>
            <person name="Idnurm A."/>
            <person name="Herrera-Estrella A."/>
            <person name="Gabaldon T."/>
            <person name="Grigoriev I.V."/>
        </authorList>
    </citation>
    <scope>NUCLEOTIDE SEQUENCE [LARGE SCALE GENOMIC DNA]</scope>
    <source>
        <strain evidence="3">NRRL 1555(-)</strain>
    </source>
</reference>
<dbReference type="PANTHER" id="PTHR38848:SF3">
    <property type="entry name" value="G-PROTEIN COUPLED RECEPTORS FAMILY 3 PROFILE DOMAIN-CONTAINING PROTEIN"/>
    <property type="match status" value="1"/>
</dbReference>
<dbReference type="OrthoDB" id="3210850at2759"/>
<keyword evidence="3" id="KW-1185">Reference proteome</keyword>
<feature type="transmembrane region" description="Helical" evidence="1">
    <location>
        <begin position="38"/>
        <end position="63"/>
    </location>
</feature>
<keyword evidence="1" id="KW-0812">Transmembrane</keyword>
<keyword evidence="1" id="KW-1133">Transmembrane helix</keyword>
<evidence type="ECO:0000256" key="1">
    <source>
        <dbReference type="SAM" id="Phobius"/>
    </source>
</evidence>
<feature type="transmembrane region" description="Helical" evidence="1">
    <location>
        <begin position="202"/>
        <end position="222"/>
    </location>
</feature>
<dbReference type="AlphaFoldDB" id="A0A167QQH6"/>